<dbReference type="InterPro" id="IPR043137">
    <property type="entry name" value="GGT_ssub_C"/>
</dbReference>
<organism evidence="1 2">
    <name type="scientific">Jezberella montanilacus</name>
    <dbReference type="NCBI Taxonomy" id="323426"/>
    <lineage>
        <taxon>Bacteria</taxon>
        <taxon>Pseudomonadati</taxon>
        <taxon>Pseudomonadota</taxon>
        <taxon>Betaproteobacteria</taxon>
        <taxon>Burkholderiales</taxon>
        <taxon>Alcaligenaceae</taxon>
        <taxon>Jezberella</taxon>
    </lineage>
</organism>
<accession>A0A2T0XKW2</accession>
<dbReference type="GO" id="GO:0016787">
    <property type="term" value="F:hydrolase activity"/>
    <property type="evidence" value="ECO:0007669"/>
    <property type="project" value="UniProtKB-KW"/>
</dbReference>
<dbReference type="Pfam" id="PF01019">
    <property type="entry name" value="G_glu_transpept"/>
    <property type="match status" value="1"/>
</dbReference>
<dbReference type="EMBL" id="PVTV01000011">
    <property type="protein sequence ID" value="PRY99599.1"/>
    <property type="molecule type" value="Genomic_DNA"/>
</dbReference>
<dbReference type="PANTHER" id="PTHR43881">
    <property type="entry name" value="GAMMA-GLUTAMYLTRANSPEPTIDASE (AFU_ORTHOLOGUE AFUA_4G13580)"/>
    <property type="match status" value="1"/>
</dbReference>
<gene>
    <name evidence="1" type="ORF">BCM14_1051</name>
</gene>
<sequence length="482" mass="51279">MKYLTASSCMVASGNPLAIDAARAILKQGGSAIDAAIAADVMMGVVEPMATSIGGDLLAMVVEPTGKALAYNGTGRAPIAFTDTLLNQFKNHQIPERHGLSITTPGVVMGWWDLHQRYGKMPWSNLFTSGIDIARDGFRIAAIAAREWKIFDSVLHYDPTSSALFRAGDPPKAGELFRNPDLARVLENIQQRGPQGFYQDFPARACAQASQRHGGVLHEDDFDNHQGNFCEPISQKFKDVTVYECPPNTHGVAVLQALGDMADLSFDEMDEPIVVLRSVQAMGRGMEHAKKIVADPAGNTVCTVVVDAHGLAVTLMSSVFKRFGSGISAEGCGFVLQNRGFGFAGPGHINSPAPGKRPFHTVVPAAATRDGQFFASFGVVGGAMQPQGQLQLLLKVVGAGHTIETAIKAPRWRLESADTLAIEDGMPGDVVAALRSAGYKAPTFGELGGRSDFGGAQWIMRLPDGSYAGASDPRKDGAVWGE</sequence>
<dbReference type="PANTHER" id="PTHR43881:SF1">
    <property type="entry name" value="GAMMA-GLUTAMYLTRANSPEPTIDASE (AFU_ORTHOLOGUE AFUA_4G13580)"/>
    <property type="match status" value="1"/>
</dbReference>
<dbReference type="Gene3D" id="3.60.20.40">
    <property type="match status" value="1"/>
</dbReference>
<dbReference type="AlphaFoldDB" id="A0A2T0XKW2"/>
<proteinExistence type="predicted"/>
<dbReference type="InterPro" id="IPR029055">
    <property type="entry name" value="Ntn_hydrolases_N"/>
</dbReference>
<dbReference type="Proteomes" id="UP000238308">
    <property type="component" value="Unassembled WGS sequence"/>
</dbReference>
<name>A0A2T0XKW2_9BURK</name>
<evidence type="ECO:0000313" key="1">
    <source>
        <dbReference type="EMBL" id="PRY99599.1"/>
    </source>
</evidence>
<dbReference type="PRINTS" id="PR01210">
    <property type="entry name" value="GGTRANSPTASE"/>
</dbReference>
<keyword evidence="1" id="KW-0378">Hydrolase</keyword>
<dbReference type="SUPFAM" id="SSF56235">
    <property type="entry name" value="N-terminal nucleophile aminohydrolases (Ntn hydrolases)"/>
    <property type="match status" value="1"/>
</dbReference>
<evidence type="ECO:0000313" key="2">
    <source>
        <dbReference type="Proteomes" id="UP000238308"/>
    </source>
</evidence>
<dbReference type="InterPro" id="IPR052896">
    <property type="entry name" value="GGT-like_enzyme"/>
</dbReference>
<comment type="caution">
    <text evidence="1">The sequence shown here is derived from an EMBL/GenBank/DDBJ whole genome shotgun (WGS) entry which is preliminary data.</text>
</comment>
<protein>
    <submittedName>
        <fullName evidence="1">Gamma-glutamyltranspeptidase/glutathione hydrolase</fullName>
    </submittedName>
</protein>
<keyword evidence="2" id="KW-1185">Reference proteome</keyword>
<reference evidence="1 2" key="1">
    <citation type="submission" date="2018-03" db="EMBL/GenBank/DDBJ databases">
        <title>Genomic Encyclopedia of Type Strains, Phase III (KMG-III): the genomes of soil and plant-associated and newly described type strains.</title>
        <authorList>
            <person name="Whitman W."/>
        </authorList>
    </citation>
    <scope>NUCLEOTIDE SEQUENCE [LARGE SCALE GENOMIC DNA]</scope>
    <source>
        <strain evidence="1 2">MWH-P2sevCIIIb</strain>
    </source>
</reference>